<dbReference type="PANTHER" id="PTHR42837">
    <property type="entry name" value="REGULATOR OF SIGMA-E PROTEASE RSEP"/>
    <property type="match status" value="1"/>
</dbReference>
<dbReference type="GO" id="GO:0006508">
    <property type="term" value="P:proteolysis"/>
    <property type="evidence" value="ECO:0007669"/>
    <property type="project" value="UniProtKB-KW"/>
</dbReference>
<keyword evidence="9" id="KW-0482">Metalloprotease</keyword>
<protein>
    <submittedName>
        <fullName evidence="13">PDZ domain-containing protein</fullName>
    </submittedName>
</protein>
<evidence type="ECO:0000256" key="3">
    <source>
        <dbReference type="ARBA" id="ARBA00007931"/>
    </source>
</evidence>
<evidence type="ECO:0000259" key="12">
    <source>
        <dbReference type="PROSITE" id="PS50106"/>
    </source>
</evidence>
<dbReference type="SMART" id="SM00228">
    <property type="entry name" value="PDZ"/>
    <property type="match status" value="1"/>
</dbReference>
<dbReference type="Proteomes" id="UP000885744">
    <property type="component" value="Unassembled WGS sequence"/>
</dbReference>
<keyword evidence="10 11" id="KW-0472">Membrane</keyword>
<keyword evidence="4" id="KW-0645">Protease</keyword>
<dbReference type="GO" id="GO:0016020">
    <property type="term" value="C:membrane"/>
    <property type="evidence" value="ECO:0007669"/>
    <property type="project" value="UniProtKB-SubCell"/>
</dbReference>
<feature type="domain" description="PDZ" evidence="12">
    <location>
        <begin position="118"/>
        <end position="170"/>
    </location>
</feature>
<dbReference type="EMBL" id="DRHH01000011">
    <property type="protein sequence ID" value="HEB13843.1"/>
    <property type="molecule type" value="Genomic_DNA"/>
</dbReference>
<keyword evidence="5 11" id="KW-0812">Transmembrane</keyword>
<evidence type="ECO:0000256" key="11">
    <source>
        <dbReference type="SAM" id="Phobius"/>
    </source>
</evidence>
<dbReference type="Gene3D" id="2.30.42.10">
    <property type="match status" value="1"/>
</dbReference>
<evidence type="ECO:0000313" key="13">
    <source>
        <dbReference type="EMBL" id="HEB13843.1"/>
    </source>
</evidence>
<dbReference type="InterPro" id="IPR036034">
    <property type="entry name" value="PDZ_sf"/>
</dbReference>
<evidence type="ECO:0000256" key="2">
    <source>
        <dbReference type="ARBA" id="ARBA00004141"/>
    </source>
</evidence>
<evidence type="ECO:0000256" key="1">
    <source>
        <dbReference type="ARBA" id="ARBA00001947"/>
    </source>
</evidence>
<reference evidence="13" key="1">
    <citation type="journal article" date="2020" name="mSystems">
        <title>Genome- and Community-Level Interaction Insights into Carbon Utilization and Element Cycling Functions of Hydrothermarchaeota in Hydrothermal Sediment.</title>
        <authorList>
            <person name="Zhou Z."/>
            <person name="Liu Y."/>
            <person name="Xu W."/>
            <person name="Pan J."/>
            <person name="Luo Z.H."/>
            <person name="Li M."/>
        </authorList>
    </citation>
    <scope>NUCLEOTIDE SEQUENCE [LARGE SCALE GENOMIC DNA]</scope>
    <source>
        <strain evidence="13">HyVt-365</strain>
    </source>
</reference>
<comment type="caution">
    <text evidence="13">The sequence shown here is derived from an EMBL/GenBank/DDBJ whole genome shotgun (WGS) entry which is preliminary data.</text>
</comment>
<dbReference type="InterPro" id="IPR004387">
    <property type="entry name" value="Pept_M50_Zn"/>
</dbReference>
<keyword evidence="7" id="KW-0862">Zinc</keyword>
<name>A0A7C1NMV0_UNCKA</name>
<feature type="transmembrane region" description="Helical" evidence="11">
    <location>
        <begin position="94"/>
        <end position="118"/>
    </location>
</feature>
<organism evidence="13">
    <name type="scientific">candidate division WWE3 bacterium</name>
    <dbReference type="NCBI Taxonomy" id="2053526"/>
    <lineage>
        <taxon>Bacteria</taxon>
        <taxon>Katanobacteria</taxon>
    </lineage>
</organism>
<dbReference type="CDD" id="cd06163">
    <property type="entry name" value="S2P-M50_PDZ_RseP-like"/>
    <property type="match status" value="1"/>
</dbReference>
<evidence type="ECO:0000256" key="4">
    <source>
        <dbReference type="ARBA" id="ARBA00022670"/>
    </source>
</evidence>
<keyword evidence="8 11" id="KW-1133">Transmembrane helix</keyword>
<evidence type="ECO:0000256" key="8">
    <source>
        <dbReference type="ARBA" id="ARBA00022989"/>
    </source>
</evidence>
<sequence length="229" mass="24183">MDILSFIRFILLLSVLIFVHEGGHFLFAKLFGVAVEEFGFGIPPRVIGKKIKDTIYSLNLLPIGGFVRLKGEAGETLGFGGADSFAIQSKIKRVLIIAAGAFGNFALAWLVFSVLLVVGTPVSSGKVLVVEVSGGSPAQEAGILPGDLILSLGGQKAETAKALTDLTNQNLGEPTVVEIESLGELKSVTLVPRLDPPSGEGSLGVLVQTATEDRVVPWWRAPLEGFTET</sequence>
<evidence type="ECO:0000256" key="7">
    <source>
        <dbReference type="ARBA" id="ARBA00022833"/>
    </source>
</evidence>
<evidence type="ECO:0000256" key="9">
    <source>
        <dbReference type="ARBA" id="ARBA00023049"/>
    </source>
</evidence>
<comment type="similarity">
    <text evidence="3">Belongs to the peptidase M50B family.</text>
</comment>
<evidence type="ECO:0000256" key="5">
    <source>
        <dbReference type="ARBA" id="ARBA00022692"/>
    </source>
</evidence>
<dbReference type="AlphaFoldDB" id="A0A7C1NMV0"/>
<gene>
    <name evidence="13" type="ORF">ENI09_00320</name>
</gene>
<evidence type="ECO:0000256" key="10">
    <source>
        <dbReference type="ARBA" id="ARBA00023136"/>
    </source>
</evidence>
<feature type="non-terminal residue" evidence="13">
    <location>
        <position position="229"/>
    </location>
</feature>
<dbReference type="InterPro" id="IPR001478">
    <property type="entry name" value="PDZ"/>
</dbReference>
<dbReference type="InterPro" id="IPR008915">
    <property type="entry name" value="Peptidase_M50"/>
</dbReference>
<comment type="subcellular location">
    <subcellularLocation>
        <location evidence="2">Membrane</location>
        <topology evidence="2">Multi-pass membrane protein</topology>
    </subcellularLocation>
</comment>
<dbReference type="SUPFAM" id="SSF50156">
    <property type="entry name" value="PDZ domain-like"/>
    <property type="match status" value="1"/>
</dbReference>
<dbReference type="Pfam" id="PF02163">
    <property type="entry name" value="Peptidase_M50"/>
    <property type="match status" value="1"/>
</dbReference>
<comment type="cofactor">
    <cofactor evidence="1">
        <name>Zn(2+)</name>
        <dbReference type="ChEBI" id="CHEBI:29105"/>
    </cofactor>
</comment>
<dbReference type="GO" id="GO:0004222">
    <property type="term" value="F:metalloendopeptidase activity"/>
    <property type="evidence" value="ECO:0007669"/>
    <property type="project" value="InterPro"/>
</dbReference>
<evidence type="ECO:0000256" key="6">
    <source>
        <dbReference type="ARBA" id="ARBA00022801"/>
    </source>
</evidence>
<proteinExistence type="inferred from homology"/>
<accession>A0A7C1NMV0</accession>
<dbReference type="CDD" id="cd23081">
    <property type="entry name" value="cpPDZ_EcRseP-like"/>
    <property type="match status" value="1"/>
</dbReference>
<keyword evidence="6" id="KW-0378">Hydrolase</keyword>
<feature type="transmembrane region" description="Helical" evidence="11">
    <location>
        <begin position="6"/>
        <end position="27"/>
    </location>
</feature>
<dbReference type="PROSITE" id="PS50106">
    <property type="entry name" value="PDZ"/>
    <property type="match status" value="1"/>
</dbReference>
<dbReference type="PANTHER" id="PTHR42837:SF2">
    <property type="entry name" value="MEMBRANE METALLOPROTEASE ARASP2, CHLOROPLASTIC-RELATED"/>
    <property type="match status" value="1"/>
</dbReference>